<dbReference type="EMBL" id="CP014859">
    <property type="protein sequence ID" value="AOS61240.1"/>
    <property type="molecule type" value="Genomic_DNA"/>
</dbReference>
<protein>
    <submittedName>
        <fullName evidence="4">ADP-ribosylglycohydrolase</fullName>
    </submittedName>
</protein>
<dbReference type="GO" id="GO:0016787">
    <property type="term" value="F:hydrolase activity"/>
    <property type="evidence" value="ECO:0007669"/>
    <property type="project" value="UniProtKB-KW"/>
</dbReference>
<feature type="binding site" evidence="3">
    <location>
        <position position="324"/>
    </location>
    <ligand>
        <name>Mg(2+)</name>
        <dbReference type="ChEBI" id="CHEBI:18420"/>
        <label>1</label>
    </ligand>
</feature>
<evidence type="ECO:0000313" key="4">
    <source>
        <dbReference type="EMBL" id="AOS61240.1"/>
    </source>
</evidence>
<sequence length="383" mass="40660">MSRVHRGGGHWQRMEENVTAAAQPTVVDRAAGCLLAGAMGDSLGAPVEFSRLAEIRQAYGPDGIVELPKPGLITDDTQLTLFTAEGYISAWVRGKHLQTWNPAQEVWKAYRRWLSTQQGRGPGDNPYGLLAERRLYANRSPGLATLRALAHEQPPTDDIQYETANGCGGVVRTAPAGFAPTGELAYRMGCQFAALTHGHPEGWAPAGSLALLVHLLAVRRRTLSDAVDQVTGRVLRDDPTTASLLAAAVKAAERDNEDARAAREARAFGKPPHTGGPSADSIAELGAGWIAPETLAIAVYSALTHRKSAQFPDALRLAANHSGDSDSTAALTGNILGALHGTAVLPKPWLARLELADVIADIGYDLGATCAGEEFEEGRYLVA</sequence>
<dbReference type="Proteomes" id="UP000095210">
    <property type="component" value="Chromosome"/>
</dbReference>
<evidence type="ECO:0000256" key="1">
    <source>
        <dbReference type="ARBA" id="ARBA00010702"/>
    </source>
</evidence>
<dbReference type="InterPro" id="IPR005502">
    <property type="entry name" value="Ribosyl_crysJ1"/>
</dbReference>
<evidence type="ECO:0000256" key="2">
    <source>
        <dbReference type="ARBA" id="ARBA00022801"/>
    </source>
</evidence>
<keyword evidence="2" id="KW-0378">Hydrolase</keyword>
<evidence type="ECO:0000256" key="3">
    <source>
        <dbReference type="PIRSR" id="PIRSR605502-1"/>
    </source>
</evidence>
<dbReference type="GO" id="GO:0046872">
    <property type="term" value="F:metal ion binding"/>
    <property type="evidence" value="ECO:0007669"/>
    <property type="project" value="UniProtKB-KW"/>
</dbReference>
<dbReference type="PANTHER" id="PTHR16222:SF24">
    <property type="entry name" value="ADP-RIBOSYLHYDROLASE ARH3"/>
    <property type="match status" value="1"/>
</dbReference>
<dbReference type="SUPFAM" id="SSF101478">
    <property type="entry name" value="ADP-ribosylglycohydrolase"/>
    <property type="match status" value="1"/>
</dbReference>
<dbReference type="InterPro" id="IPR036705">
    <property type="entry name" value="Ribosyl_crysJ1_sf"/>
</dbReference>
<dbReference type="AlphaFoldDB" id="A0AAC9HL72"/>
<feature type="binding site" evidence="3">
    <location>
        <position position="327"/>
    </location>
    <ligand>
        <name>Mg(2+)</name>
        <dbReference type="ChEBI" id="CHEBI:18420"/>
        <label>1</label>
    </ligand>
</feature>
<organism evidence="4 5">
    <name type="scientific">Actinoalloteichus hymeniacidonis</name>
    <dbReference type="NCBI Taxonomy" id="340345"/>
    <lineage>
        <taxon>Bacteria</taxon>
        <taxon>Bacillati</taxon>
        <taxon>Actinomycetota</taxon>
        <taxon>Actinomycetes</taxon>
        <taxon>Pseudonocardiales</taxon>
        <taxon>Pseudonocardiaceae</taxon>
        <taxon>Actinoalloteichus</taxon>
    </lineage>
</organism>
<accession>A0AAC9HL72</accession>
<evidence type="ECO:0000313" key="5">
    <source>
        <dbReference type="Proteomes" id="UP000095210"/>
    </source>
</evidence>
<feature type="binding site" evidence="3">
    <location>
        <position position="326"/>
    </location>
    <ligand>
        <name>Mg(2+)</name>
        <dbReference type="ChEBI" id="CHEBI:18420"/>
        <label>1</label>
    </ligand>
</feature>
<dbReference type="InterPro" id="IPR050792">
    <property type="entry name" value="ADP-ribosylglycohydrolase"/>
</dbReference>
<dbReference type="Gene3D" id="1.10.4080.10">
    <property type="entry name" value="ADP-ribosylation/Crystallin J1"/>
    <property type="match status" value="1"/>
</dbReference>
<dbReference type="Pfam" id="PF03747">
    <property type="entry name" value="ADP_ribosyl_GH"/>
    <property type="match status" value="1"/>
</dbReference>
<feature type="binding site" evidence="3">
    <location>
        <position position="75"/>
    </location>
    <ligand>
        <name>Mg(2+)</name>
        <dbReference type="ChEBI" id="CHEBI:18420"/>
        <label>1</label>
    </ligand>
</feature>
<gene>
    <name evidence="4" type="ORF">TL08_02010</name>
</gene>
<comment type="similarity">
    <text evidence="1">Belongs to the ADP-ribosylglycohydrolase family.</text>
</comment>
<keyword evidence="3" id="KW-0479">Metal-binding</keyword>
<dbReference type="PANTHER" id="PTHR16222">
    <property type="entry name" value="ADP-RIBOSYLGLYCOHYDROLASE"/>
    <property type="match status" value="1"/>
</dbReference>
<keyword evidence="5" id="KW-1185">Reference proteome</keyword>
<name>A0AAC9HL72_9PSEU</name>
<proteinExistence type="inferred from homology"/>
<keyword evidence="3" id="KW-0460">Magnesium</keyword>
<reference evidence="5" key="1">
    <citation type="submission" date="2016-03" db="EMBL/GenBank/DDBJ databases">
        <title>Complete genome sequence of the type strain Actinoalloteichus hymeniacidonis DSM 45092.</title>
        <authorList>
            <person name="Schaffert L."/>
            <person name="Albersmeier A."/>
            <person name="Winkler A."/>
            <person name="Kalinowski J."/>
            <person name="Zotchev S."/>
            <person name="Ruckert C."/>
        </authorList>
    </citation>
    <scope>NUCLEOTIDE SEQUENCE [LARGE SCALE GENOMIC DNA]</scope>
    <source>
        <strain evidence="5">HPA177(T) (DSM 45092(T))</strain>
    </source>
</reference>
<feature type="binding site" evidence="3">
    <location>
        <position position="76"/>
    </location>
    <ligand>
        <name>Mg(2+)</name>
        <dbReference type="ChEBI" id="CHEBI:18420"/>
        <label>1</label>
    </ligand>
</feature>
<comment type="cofactor">
    <cofactor evidence="3">
        <name>Mg(2+)</name>
        <dbReference type="ChEBI" id="CHEBI:18420"/>
    </cofactor>
    <text evidence="3">Binds 2 magnesium ions per subunit.</text>
</comment>
<feature type="binding site" evidence="3">
    <location>
        <position position="74"/>
    </location>
    <ligand>
        <name>Mg(2+)</name>
        <dbReference type="ChEBI" id="CHEBI:18420"/>
        <label>1</label>
    </ligand>
</feature>
<dbReference type="KEGG" id="ahm:TL08_02010"/>